<organism evidence="1 2">
    <name type="scientific">Lasius niger</name>
    <name type="common">Black garden ant</name>
    <dbReference type="NCBI Taxonomy" id="67767"/>
    <lineage>
        <taxon>Eukaryota</taxon>
        <taxon>Metazoa</taxon>
        <taxon>Ecdysozoa</taxon>
        <taxon>Arthropoda</taxon>
        <taxon>Hexapoda</taxon>
        <taxon>Insecta</taxon>
        <taxon>Pterygota</taxon>
        <taxon>Neoptera</taxon>
        <taxon>Endopterygota</taxon>
        <taxon>Hymenoptera</taxon>
        <taxon>Apocrita</taxon>
        <taxon>Aculeata</taxon>
        <taxon>Formicoidea</taxon>
        <taxon>Formicidae</taxon>
        <taxon>Formicinae</taxon>
        <taxon>Lasius</taxon>
        <taxon>Lasius</taxon>
    </lineage>
</organism>
<gene>
    <name evidence="1" type="ORF">RF55_18508</name>
</gene>
<protein>
    <submittedName>
        <fullName evidence="1">Uncharacterized protein</fullName>
    </submittedName>
</protein>
<dbReference type="AlphaFoldDB" id="A0A0J7K168"/>
<evidence type="ECO:0000313" key="2">
    <source>
        <dbReference type="Proteomes" id="UP000036403"/>
    </source>
</evidence>
<sequence>MYKASGIDLKIEWSVKAIREIKNEMACKDGIKNFIKDIIHKELVDIKREIEELKGNIQERVKGAIGEKQRSFSEVVQEKKKENVIIIKPKKQQESETTRTLVKEKVDIKNSGRRNKTQKWKQWFSYPWM</sequence>
<dbReference type="OrthoDB" id="7554073at2759"/>
<name>A0A0J7K168_LASNI</name>
<evidence type="ECO:0000313" key="1">
    <source>
        <dbReference type="EMBL" id="KMQ84057.1"/>
    </source>
</evidence>
<comment type="caution">
    <text evidence="1">The sequence shown here is derived from an EMBL/GenBank/DDBJ whole genome shotgun (WGS) entry which is preliminary data.</text>
</comment>
<keyword evidence="2" id="KW-1185">Reference proteome</keyword>
<dbReference type="STRING" id="67767.A0A0J7K168"/>
<dbReference type="Proteomes" id="UP000036403">
    <property type="component" value="Unassembled WGS sequence"/>
</dbReference>
<reference evidence="1 2" key="1">
    <citation type="submission" date="2015-04" db="EMBL/GenBank/DDBJ databases">
        <title>Lasius niger genome sequencing.</title>
        <authorList>
            <person name="Konorov E.A."/>
            <person name="Nikitin M.A."/>
            <person name="Kirill M.V."/>
            <person name="Chang P."/>
        </authorList>
    </citation>
    <scope>NUCLEOTIDE SEQUENCE [LARGE SCALE GENOMIC DNA]</scope>
    <source>
        <tissue evidence="1">Whole</tissue>
    </source>
</reference>
<dbReference type="EMBL" id="LBMM01017522">
    <property type="protein sequence ID" value="KMQ84057.1"/>
    <property type="molecule type" value="Genomic_DNA"/>
</dbReference>
<dbReference type="PaxDb" id="67767-A0A0J7K168"/>
<accession>A0A0J7K168</accession>
<proteinExistence type="predicted"/>